<feature type="region of interest" description="Disordered" evidence="1">
    <location>
        <begin position="49"/>
        <end position="93"/>
    </location>
</feature>
<feature type="compositionally biased region" description="Basic residues" evidence="1">
    <location>
        <begin position="79"/>
        <end position="93"/>
    </location>
</feature>
<evidence type="ECO:0000256" key="2">
    <source>
        <dbReference type="SAM" id="SignalP"/>
    </source>
</evidence>
<keyword evidence="2" id="KW-0732">Signal</keyword>
<evidence type="ECO:0000256" key="1">
    <source>
        <dbReference type="SAM" id="MobiDB-lite"/>
    </source>
</evidence>
<accession>A0A5J9TLY8</accession>
<name>A0A5J9TLY8_9POAL</name>
<feature type="chain" id="PRO_5023895362" description="Protein-serine/threonine phosphatase" evidence="2">
    <location>
        <begin position="26"/>
        <end position="212"/>
    </location>
</feature>
<comment type="caution">
    <text evidence="3">The sequence shown here is derived from an EMBL/GenBank/DDBJ whole genome shotgun (WGS) entry which is preliminary data.</text>
</comment>
<sequence length="212" mass="22115">RPPRPSTTLLSQVLSALQTAAQASASSKGRVVVSNGAAAATVSRRPATPLGLLGLRDPPPAPEDEDLAGHLRDGGGRGARLRRGGAHHVRPARAHQLPRRRLLLVLVVVPVPGARRQAPPLQPRVRAGGAAAATARARRQGGLLLRRLGGRRRAPARGNDDARRQCSRHALAVVVSDGVGGVGRRGVPRGAVRGPDDRGAARLQLLHGDLLL</sequence>
<evidence type="ECO:0000313" key="4">
    <source>
        <dbReference type="Proteomes" id="UP000324897"/>
    </source>
</evidence>
<dbReference type="Gramene" id="TVU12315">
    <property type="protein sequence ID" value="TVU12315"/>
    <property type="gene ID" value="EJB05_45953"/>
</dbReference>
<dbReference type="AlphaFoldDB" id="A0A5J9TLY8"/>
<feature type="non-terminal residue" evidence="3">
    <location>
        <position position="212"/>
    </location>
</feature>
<proteinExistence type="predicted"/>
<dbReference type="EMBL" id="RWGY01000039">
    <property type="protein sequence ID" value="TVU12315.1"/>
    <property type="molecule type" value="Genomic_DNA"/>
</dbReference>
<feature type="signal peptide" evidence="2">
    <location>
        <begin position="1"/>
        <end position="25"/>
    </location>
</feature>
<feature type="non-terminal residue" evidence="3">
    <location>
        <position position="1"/>
    </location>
</feature>
<protein>
    <recommendedName>
        <fullName evidence="5">Protein-serine/threonine phosphatase</fullName>
    </recommendedName>
</protein>
<dbReference type="Proteomes" id="UP000324897">
    <property type="component" value="Chromosome 3"/>
</dbReference>
<keyword evidence="4" id="KW-1185">Reference proteome</keyword>
<evidence type="ECO:0008006" key="5">
    <source>
        <dbReference type="Google" id="ProtNLM"/>
    </source>
</evidence>
<gene>
    <name evidence="3" type="ORF">EJB05_45953</name>
</gene>
<evidence type="ECO:0000313" key="3">
    <source>
        <dbReference type="EMBL" id="TVU12315.1"/>
    </source>
</evidence>
<reference evidence="3 4" key="1">
    <citation type="journal article" date="2019" name="Sci. Rep.">
        <title>A high-quality genome of Eragrostis curvula grass provides insights into Poaceae evolution and supports new strategies to enhance forage quality.</title>
        <authorList>
            <person name="Carballo J."/>
            <person name="Santos B.A.C.M."/>
            <person name="Zappacosta D."/>
            <person name="Garbus I."/>
            <person name="Selva J.P."/>
            <person name="Gallo C.A."/>
            <person name="Diaz A."/>
            <person name="Albertini E."/>
            <person name="Caccamo M."/>
            <person name="Echenique V."/>
        </authorList>
    </citation>
    <scope>NUCLEOTIDE SEQUENCE [LARGE SCALE GENOMIC DNA]</scope>
    <source>
        <strain evidence="4">cv. Victoria</strain>
        <tissue evidence="3">Leaf</tissue>
    </source>
</reference>
<organism evidence="3 4">
    <name type="scientific">Eragrostis curvula</name>
    <name type="common">weeping love grass</name>
    <dbReference type="NCBI Taxonomy" id="38414"/>
    <lineage>
        <taxon>Eukaryota</taxon>
        <taxon>Viridiplantae</taxon>
        <taxon>Streptophyta</taxon>
        <taxon>Embryophyta</taxon>
        <taxon>Tracheophyta</taxon>
        <taxon>Spermatophyta</taxon>
        <taxon>Magnoliopsida</taxon>
        <taxon>Liliopsida</taxon>
        <taxon>Poales</taxon>
        <taxon>Poaceae</taxon>
        <taxon>PACMAD clade</taxon>
        <taxon>Chloridoideae</taxon>
        <taxon>Eragrostideae</taxon>
        <taxon>Eragrostidinae</taxon>
        <taxon>Eragrostis</taxon>
    </lineage>
</organism>